<dbReference type="PANTHER" id="PTHR31286">
    <property type="entry name" value="GLYCINE-RICH CELL WALL STRUCTURAL PROTEIN 1.8-LIKE"/>
    <property type="match status" value="1"/>
</dbReference>
<dbReference type="EnsemblPlants" id="evm.model.01.582">
    <property type="protein sequence ID" value="cds.evm.model.01.582"/>
    <property type="gene ID" value="evm.TU.01.582"/>
</dbReference>
<proteinExistence type="predicted"/>
<protein>
    <recommendedName>
        <fullName evidence="2">Zinc knuckle CX2CX4HX4C domain-containing protein</fullName>
    </recommendedName>
</protein>
<dbReference type="Pfam" id="PF14392">
    <property type="entry name" value="zf-CCHC_4"/>
    <property type="match status" value="1"/>
</dbReference>
<name>A0A803NPT3_CANSA</name>
<evidence type="ECO:0000256" key="1">
    <source>
        <dbReference type="SAM" id="MobiDB-lite"/>
    </source>
</evidence>
<evidence type="ECO:0000313" key="4">
    <source>
        <dbReference type="Proteomes" id="UP000596661"/>
    </source>
</evidence>
<keyword evidence="4" id="KW-1185">Reference proteome</keyword>
<dbReference type="Gramene" id="evm.model.01.582">
    <property type="protein sequence ID" value="cds.evm.model.01.582"/>
    <property type="gene ID" value="evm.TU.01.582"/>
</dbReference>
<sequence>MASGSSSHPPIDMEEEVTLDIEEFSGLSLEVEEEEEQYDVRWCLVDRFLNVGIIDFYHELNIKRVINGSPWTFERKQLIFERLKAGDNLRTITLNRLDLRIQVYDFQHGFRTERTLQKIGDYIGKFVESDESNFSGVWREYFKVRAMINLDQPLKRRMKIHRMNSSNKFWDNFKYEHALTFCFICGLIGHADKLCPRIFQTPEKMIFKPYGAFMRATTQRQNKMIGSQWLRSGRKDKQGEAQSFSTRMHGGETTEDDLIGVQVHNAVDNVKNRGKGVDCGIQEPMIVQKFGPNFEENIGTNVEINMLNHSSGDSHDTVEDGLTISKLKKKRLNSVGPGSMGLNLNGIFENEEEVFQKKPKFVFLCETLCGKNVLERVHLSFGYEGLFVVEARGHSGGLAMLWKDSEEEEVINFSEKHINILTQVPGMPRWRLVEIYGEANRGYRANTWTHIRSLAENRSRSARKCQNMIHKLQDDDGVWLDWDTGLADHMNYLPLSTEEVRTALFQMHSDKSMGPDGMTPSFFQKCWDIVGSDVVKLVQQLFSSASLPIDLYNTLVLIPKKKNPKSMSDLRPIALFNVVYKIILKSWQIDLSKNTPLDVRGRVCSILGMVEAGDDGFYLGLPNIMKHNKNVVLSFLKDKMRKRVEN</sequence>
<dbReference type="Proteomes" id="UP000596661">
    <property type="component" value="Chromosome 1"/>
</dbReference>
<dbReference type="PANTHER" id="PTHR31286:SF183">
    <property type="entry name" value="CCHC-TYPE DOMAIN-CONTAINING PROTEIN"/>
    <property type="match status" value="1"/>
</dbReference>
<feature type="region of interest" description="Disordered" evidence="1">
    <location>
        <begin position="230"/>
        <end position="252"/>
    </location>
</feature>
<dbReference type="InterPro" id="IPR040256">
    <property type="entry name" value="At4g02000-like"/>
</dbReference>
<organism evidence="3 4">
    <name type="scientific">Cannabis sativa</name>
    <name type="common">Hemp</name>
    <name type="synonym">Marijuana</name>
    <dbReference type="NCBI Taxonomy" id="3483"/>
    <lineage>
        <taxon>Eukaryota</taxon>
        <taxon>Viridiplantae</taxon>
        <taxon>Streptophyta</taxon>
        <taxon>Embryophyta</taxon>
        <taxon>Tracheophyta</taxon>
        <taxon>Spermatophyta</taxon>
        <taxon>Magnoliopsida</taxon>
        <taxon>eudicotyledons</taxon>
        <taxon>Gunneridae</taxon>
        <taxon>Pentapetalae</taxon>
        <taxon>rosids</taxon>
        <taxon>fabids</taxon>
        <taxon>Rosales</taxon>
        <taxon>Cannabaceae</taxon>
        <taxon>Cannabis</taxon>
    </lineage>
</organism>
<reference evidence="3" key="2">
    <citation type="submission" date="2021-03" db="UniProtKB">
        <authorList>
            <consortium name="EnsemblPlants"/>
        </authorList>
    </citation>
    <scope>IDENTIFICATION</scope>
</reference>
<dbReference type="AlphaFoldDB" id="A0A803NPT3"/>
<dbReference type="InterPro" id="IPR036691">
    <property type="entry name" value="Endo/exonu/phosph_ase_sf"/>
</dbReference>
<dbReference type="Gene3D" id="3.60.10.10">
    <property type="entry name" value="Endonuclease/exonuclease/phosphatase"/>
    <property type="match status" value="1"/>
</dbReference>
<reference evidence="3" key="1">
    <citation type="submission" date="2018-11" db="EMBL/GenBank/DDBJ databases">
        <authorList>
            <person name="Grassa J C."/>
        </authorList>
    </citation>
    <scope>NUCLEOTIDE SEQUENCE [LARGE SCALE GENOMIC DNA]</scope>
</reference>
<feature type="domain" description="Zinc knuckle CX2CX4HX4C" evidence="2">
    <location>
        <begin position="150"/>
        <end position="196"/>
    </location>
</feature>
<evidence type="ECO:0000313" key="3">
    <source>
        <dbReference type="EnsemblPlants" id="cds.evm.model.01.582"/>
    </source>
</evidence>
<accession>A0A803NPT3</accession>
<evidence type="ECO:0000259" key="2">
    <source>
        <dbReference type="Pfam" id="PF14392"/>
    </source>
</evidence>
<dbReference type="InterPro" id="IPR025836">
    <property type="entry name" value="Zn_knuckle_CX2CX4HX4C"/>
</dbReference>
<dbReference type="EMBL" id="UZAU01000018">
    <property type="status" value="NOT_ANNOTATED_CDS"/>
    <property type="molecule type" value="Genomic_DNA"/>
</dbReference>